<dbReference type="AlphaFoldDB" id="A0A1X2EMW3"/>
<dbReference type="OrthoDB" id="5180029at2"/>
<reference evidence="2 3" key="1">
    <citation type="submission" date="2016-01" db="EMBL/GenBank/DDBJ databases">
        <title>The new phylogeny of the genus Mycobacterium.</title>
        <authorList>
            <person name="Tarcisio F."/>
            <person name="Conor M."/>
            <person name="Antonella G."/>
            <person name="Elisabetta G."/>
            <person name="Giulia F.S."/>
            <person name="Sara T."/>
            <person name="Anna F."/>
            <person name="Clotilde B."/>
            <person name="Roberto B."/>
            <person name="Veronica D.S."/>
            <person name="Fabio R."/>
            <person name="Monica P."/>
            <person name="Olivier J."/>
            <person name="Enrico T."/>
            <person name="Nicola S."/>
        </authorList>
    </citation>
    <scope>NUCLEOTIDE SEQUENCE [LARGE SCALE GENOMIC DNA]</scope>
    <source>
        <strain evidence="2 3">DSM 44153</strain>
    </source>
</reference>
<comment type="caution">
    <text evidence="2">The sequence shown here is derived from an EMBL/GenBank/DDBJ whole genome shotgun (WGS) entry which is preliminary data.</text>
</comment>
<name>A0A1X2EMW3_9MYCO</name>
<proteinExistence type="predicted"/>
<dbReference type="InterPro" id="IPR058330">
    <property type="entry name" value="DUF8017"/>
</dbReference>
<accession>A0A1X2EMW3</accession>
<gene>
    <name evidence="2" type="ORF">AWC30_05355</name>
</gene>
<evidence type="ECO:0000313" key="2">
    <source>
        <dbReference type="EMBL" id="ORX06989.1"/>
    </source>
</evidence>
<protein>
    <recommendedName>
        <fullName evidence="1">DUF8017 domain-containing protein</fullName>
    </recommendedName>
</protein>
<dbReference type="EMBL" id="LQPZ01000013">
    <property type="protein sequence ID" value="ORX06989.1"/>
    <property type="molecule type" value="Genomic_DNA"/>
</dbReference>
<dbReference type="Proteomes" id="UP000193090">
    <property type="component" value="Unassembled WGS sequence"/>
</dbReference>
<dbReference type="Pfam" id="PF26056">
    <property type="entry name" value="DUF8017"/>
    <property type="match status" value="1"/>
</dbReference>
<evidence type="ECO:0000259" key="1">
    <source>
        <dbReference type="Pfam" id="PF26056"/>
    </source>
</evidence>
<dbReference type="STRING" id="1798.AWC30_05355"/>
<dbReference type="RefSeq" id="WP_109561930.1">
    <property type="nucleotide sequence ID" value="NZ_JACKSN010000029.1"/>
</dbReference>
<sequence>MNTPRGLVYDVPPEWVIKSCSTLIGWEKPCDDGPFGYCPIRTMSGAAELPDPLCESGQFAVTGAPGASNANDIDEAVRLESGLVADIFTSADGVVPTVSLSEPRHLSIGDTPAVEIVATVSGVDSGGCADSPGGLHVMVATTVPDQPGSVLFVVSMRQGGPDDPDPALTEQLVGTLRFAD</sequence>
<evidence type="ECO:0000313" key="3">
    <source>
        <dbReference type="Proteomes" id="UP000193090"/>
    </source>
</evidence>
<feature type="domain" description="DUF8017" evidence="1">
    <location>
        <begin position="2"/>
        <end position="178"/>
    </location>
</feature>
<keyword evidence="3" id="KW-1185">Reference proteome</keyword>
<organism evidence="2 3">
    <name type="scientific">Mycolicibacillus trivialis</name>
    <dbReference type="NCBI Taxonomy" id="1798"/>
    <lineage>
        <taxon>Bacteria</taxon>
        <taxon>Bacillati</taxon>
        <taxon>Actinomycetota</taxon>
        <taxon>Actinomycetes</taxon>
        <taxon>Mycobacteriales</taxon>
        <taxon>Mycobacteriaceae</taxon>
        <taxon>Mycolicibacillus</taxon>
    </lineage>
</organism>